<name>A0AAN9C2N1_9CAEN</name>
<gene>
    <name evidence="2" type="ORF">V1264_001437</name>
</gene>
<evidence type="ECO:0000313" key="2">
    <source>
        <dbReference type="EMBL" id="KAK7115599.1"/>
    </source>
</evidence>
<accession>A0AAN9C2N1</accession>
<keyword evidence="3" id="KW-1185">Reference proteome</keyword>
<proteinExistence type="predicted"/>
<organism evidence="2 3">
    <name type="scientific">Littorina saxatilis</name>
    <dbReference type="NCBI Taxonomy" id="31220"/>
    <lineage>
        <taxon>Eukaryota</taxon>
        <taxon>Metazoa</taxon>
        <taxon>Spiralia</taxon>
        <taxon>Lophotrochozoa</taxon>
        <taxon>Mollusca</taxon>
        <taxon>Gastropoda</taxon>
        <taxon>Caenogastropoda</taxon>
        <taxon>Littorinimorpha</taxon>
        <taxon>Littorinoidea</taxon>
        <taxon>Littorinidae</taxon>
        <taxon>Littorina</taxon>
    </lineage>
</organism>
<feature type="region of interest" description="Disordered" evidence="1">
    <location>
        <begin position="34"/>
        <end position="54"/>
    </location>
</feature>
<evidence type="ECO:0000313" key="3">
    <source>
        <dbReference type="Proteomes" id="UP001374579"/>
    </source>
</evidence>
<dbReference type="AlphaFoldDB" id="A0AAN9C2N1"/>
<dbReference type="EMBL" id="JBAMIC010000001">
    <property type="protein sequence ID" value="KAK7115599.1"/>
    <property type="molecule type" value="Genomic_DNA"/>
</dbReference>
<sequence>MAGTKNKNILSTYRSHLHHSTYVQNVACAALGEGWSESGPNGESKESILRGFLH</sequence>
<protein>
    <submittedName>
        <fullName evidence="2">Uncharacterized protein</fullName>
    </submittedName>
</protein>
<reference evidence="2 3" key="1">
    <citation type="submission" date="2024-02" db="EMBL/GenBank/DDBJ databases">
        <title>Chromosome-scale genome assembly of the rough periwinkle Littorina saxatilis.</title>
        <authorList>
            <person name="De Jode A."/>
            <person name="Faria R."/>
            <person name="Formenti G."/>
            <person name="Sims Y."/>
            <person name="Smith T.P."/>
            <person name="Tracey A."/>
            <person name="Wood J.M.D."/>
            <person name="Zagrodzka Z.B."/>
            <person name="Johannesson K."/>
            <person name="Butlin R.K."/>
            <person name="Leder E.H."/>
        </authorList>
    </citation>
    <scope>NUCLEOTIDE SEQUENCE [LARGE SCALE GENOMIC DNA]</scope>
    <source>
        <strain evidence="2">Snail1</strain>
        <tissue evidence="2">Muscle</tissue>
    </source>
</reference>
<comment type="caution">
    <text evidence="2">The sequence shown here is derived from an EMBL/GenBank/DDBJ whole genome shotgun (WGS) entry which is preliminary data.</text>
</comment>
<evidence type="ECO:0000256" key="1">
    <source>
        <dbReference type="SAM" id="MobiDB-lite"/>
    </source>
</evidence>
<dbReference type="Proteomes" id="UP001374579">
    <property type="component" value="Unassembled WGS sequence"/>
</dbReference>